<dbReference type="SMART" id="SM01285">
    <property type="entry name" value="FACT-Spt16_Nlob"/>
    <property type="match status" value="1"/>
</dbReference>
<feature type="domain" description="FACT complex subunit SPT16 N-terminal lobe" evidence="12">
    <location>
        <begin position="6"/>
        <end position="167"/>
    </location>
</feature>
<evidence type="ECO:0000259" key="12">
    <source>
        <dbReference type="SMART" id="SM01285"/>
    </source>
</evidence>
<feature type="compositionally biased region" description="Basic and acidic residues" evidence="11">
    <location>
        <begin position="985"/>
        <end position="1023"/>
    </location>
</feature>
<dbReference type="EMBL" id="CAMPGE010019895">
    <property type="protein sequence ID" value="CAI2378197.1"/>
    <property type="molecule type" value="Genomic_DNA"/>
</dbReference>
<feature type="compositionally biased region" description="Acidic residues" evidence="11">
    <location>
        <begin position="439"/>
        <end position="451"/>
    </location>
</feature>
<dbReference type="Gene3D" id="3.90.230.10">
    <property type="entry name" value="Creatinase/methionine aminopeptidase superfamily"/>
    <property type="match status" value="1"/>
</dbReference>
<dbReference type="SUPFAM" id="SSF55920">
    <property type="entry name" value="Creatinase/aminopeptidase"/>
    <property type="match status" value="1"/>
</dbReference>
<evidence type="ECO:0000256" key="8">
    <source>
        <dbReference type="ARBA" id="ARBA00023204"/>
    </source>
</evidence>
<evidence type="ECO:0000256" key="10">
    <source>
        <dbReference type="RuleBase" id="RU367052"/>
    </source>
</evidence>
<evidence type="ECO:0000259" key="14">
    <source>
        <dbReference type="SMART" id="SM01287"/>
    </source>
</evidence>
<dbReference type="SMART" id="SM01286">
    <property type="entry name" value="SPT16"/>
    <property type="match status" value="1"/>
</dbReference>
<name>A0AAD1XTE5_EUPCR</name>
<dbReference type="Pfam" id="PF08644">
    <property type="entry name" value="SPT16"/>
    <property type="match status" value="1"/>
</dbReference>
<dbReference type="InterPro" id="IPR013719">
    <property type="entry name" value="RTT106/SPT16-like_middle_dom"/>
</dbReference>
<accession>A0AAD1XTE5</accession>
<dbReference type="Pfam" id="PF14826">
    <property type="entry name" value="FACT-Spt16_Nlob"/>
    <property type="match status" value="1"/>
</dbReference>
<evidence type="ECO:0000259" key="13">
    <source>
        <dbReference type="SMART" id="SM01286"/>
    </source>
</evidence>
<keyword evidence="16" id="KW-1185">Reference proteome</keyword>
<feature type="region of interest" description="Disordered" evidence="11">
    <location>
        <begin position="437"/>
        <end position="458"/>
    </location>
</feature>
<protein>
    <recommendedName>
        <fullName evidence="10">FACT complex subunit</fullName>
    </recommendedName>
</protein>
<evidence type="ECO:0000256" key="1">
    <source>
        <dbReference type="ARBA" id="ARBA00010779"/>
    </source>
</evidence>
<keyword evidence="5 10" id="KW-0805">Transcription regulation</keyword>
<evidence type="ECO:0000256" key="7">
    <source>
        <dbReference type="ARBA" id="ARBA00023163"/>
    </source>
</evidence>
<dbReference type="InterPro" id="IPR029149">
    <property type="entry name" value="Creatin/AminoP/Spt16_N"/>
</dbReference>
<dbReference type="Gene3D" id="2.30.29.210">
    <property type="entry name" value="FACT complex subunit Spt16p/Cdc68p"/>
    <property type="match status" value="1"/>
</dbReference>
<dbReference type="Gene3D" id="3.40.350.10">
    <property type="entry name" value="Creatinase/prolidase N-terminal domain"/>
    <property type="match status" value="1"/>
</dbReference>
<evidence type="ECO:0000256" key="6">
    <source>
        <dbReference type="ARBA" id="ARBA00023054"/>
    </source>
</evidence>
<evidence type="ECO:0000256" key="4">
    <source>
        <dbReference type="ARBA" id="ARBA00022763"/>
    </source>
</evidence>
<sequence>MGDIKLDNKEFYEKVSRISKTFKESDLGFDTVFCVLGKMKDTIKYRAASTVFLWLLRYEFTETIIAFQPGKVVFFTSQKKLEYLKSLEKPENEEFKDFEVVLVKRDTKEKDKSGNYKKLYNTLKSGHSKKPKISFLKDKIEGSMEGEFKDFLSKFYKTTDPDNADEFFEQVMRNKSDEEKEDIKKANHFCTTLFKNIIDKVEQVVDEEAKCPHHKIIEEVQALIENNNFMFQFIKECASHEKKNIDRDFLEISNPLSIQSGDNLDLSLTASANKKDLSPDTIIITVTTKYKDLFALNSRTLLIDPNEQQNKAYEALFELYQSIMQNLKVGAELRQVYKISYDAFSEKNKELAKFLPKTFGFGIGCKLQEKSLTISPTNSMKVEIGNTFCIRVSLEKFCEKKSRDSLLISETVTINEEGKAIPSFKIKASYKEISYSINEPDEGDGSEEGEDNGVIRQSRLRDKNVKSRGVDERKEHQDQLFIKKLQELKTRFENNQIDPSSNKVKVHNLNEVCSYKSAREFPKEVFKSHIFVDVARDSILLPVSKELIVPIHVSIVKNVSLTTEGNCARLRINFHVPSSGNSNVSSHLVFPPLNGVNKIYLKEMTFKSHDTRSLPVTFKMIKDLQKKYKMKNQAETNKKGLVKQGPLLKMLGNKFHLDNLTVRPNISGKKTVGKLEVHKNGLLFKSTKNHELEILYNNVKHALLQPCDDELIILIHFRLLNEIIVGSKRTKDIQFLMEAGAQYDDIDTRNKRNTTEMDELEQEQREIGLKKRLNQKFINFVGHIEKAAKEDSSPLKFDVPYRELAFYGNTGRSIVKIMPTVNCFVNLIEFPFFVITIDEIEHVHFERVMLSLRNFDMIIILKDYQTWFKIGSIPSNQLDPIKSCIDYFDIMFSEGPATLNWNNILDEIRSNFARYLDDGAWSFLRDVEEEPDSEEEKLEKAEDSDYEMGSEEANETDDDYSGSGQSSDVHTQEEEEEEEDPCSSDAEKNLKDFRDKAKSRMRQEMKHKYETAMKNNRERAKRK</sequence>
<dbReference type="PANTHER" id="PTHR13980">
    <property type="entry name" value="CDC68 RELATED"/>
    <property type="match status" value="1"/>
</dbReference>
<comment type="subcellular location">
    <subcellularLocation>
        <location evidence="10">Nucleus</location>
    </subcellularLocation>
    <subcellularLocation>
        <location evidence="10">Chromosome</location>
    </subcellularLocation>
</comment>
<feature type="compositionally biased region" description="Acidic residues" evidence="11">
    <location>
        <begin position="973"/>
        <end position="982"/>
    </location>
</feature>
<feature type="region of interest" description="Disordered" evidence="11">
    <location>
        <begin position="926"/>
        <end position="1023"/>
    </location>
</feature>
<dbReference type="SMART" id="SM01287">
    <property type="entry name" value="Rtt106"/>
    <property type="match status" value="1"/>
</dbReference>
<keyword evidence="3 10" id="KW-0235">DNA replication</keyword>
<keyword evidence="9 10" id="KW-0539">Nucleus</keyword>
<dbReference type="InterPro" id="IPR036005">
    <property type="entry name" value="Creatinase/aminopeptidase-like"/>
</dbReference>
<feature type="domain" description="Histone chaperone RTT106/FACT complex subunit SPT16-like middle" evidence="14">
    <location>
        <begin position="806"/>
        <end position="895"/>
    </location>
</feature>
<evidence type="ECO:0000256" key="9">
    <source>
        <dbReference type="ARBA" id="ARBA00023242"/>
    </source>
</evidence>
<dbReference type="GO" id="GO:0035101">
    <property type="term" value="C:FACT complex"/>
    <property type="evidence" value="ECO:0007669"/>
    <property type="project" value="UniProtKB-UniRule"/>
</dbReference>
<feature type="domain" description="FACT complex subunit SPT16 middle" evidence="13">
    <location>
        <begin position="530"/>
        <end position="684"/>
    </location>
</feature>
<keyword evidence="8 10" id="KW-0234">DNA repair</keyword>
<dbReference type="FunFam" id="2.30.29.30:FF:000017">
    <property type="entry name" value="FACT complex subunit SPT16"/>
    <property type="match status" value="1"/>
</dbReference>
<organism evidence="15 16">
    <name type="scientific">Euplotes crassus</name>
    <dbReference type="NCBI Taxonomy" id="5936"/>
    <lineage>
        <taxon>Eukaryota</taxon>
        <taxon>Sar</taxon>
        <taxon>Alveolata</taxon>
        <taxon>Ciliophora</taxon>
        <taxon>Intramacronucleata</taxon>
        <taxon>Spirotrichea</taxon>
        <taxon>Hypotrichia</taxon>
        <taxon>Euplotida</taxon>
        <taxon>Euplotidae</taxon>
        <taxon>Moneuplotes</taxon>
    </lineage>
</organism>
<dbReference type="InterPro" id="IPR040258">
    <property type="entry name" value="Spt16"/>
</dbReference>
<evidence type="ECO:0000313" key="16">
    <source>
        <dbReference type="Proteomes" id="UP001295684"/>
    </source>
</evidence>
<evidence type="ECO:0000256" key="3">
    <source>
        <dbReference type="ARBA" id="ARBA00022705"/>
    </source>
</evidence>
<dbReference type="GO" id="GO:0006368">
    <property type="term" value="P:transcription elongation by RNA polymerase II"/>
    <property type="evidence" value="ECO:0007669"/>
    <property type="project" value="TreeGrafter"/>
</dbReference>
<reference evidence="15" key="1">
    <citation type="submission" date="2023-07" db="EMBL/GenBank/DDBJ databases">
        <authorList>
            <consortium name="AG Swart"/>
            <person name="Singh M."/>
            <person name="Singh A."/>
            <person name="Seah K."/>
            <person name="Emmerich C."/>
        </authorList>
    </citation>
    <scope>NUCLEOTIDE SEQUENCE</scope>
    <source>
        <strain evidence="15">DP1</strain>
    </source>
</reference>
<feature type="compositionally biased region" description="Acidic residues" evidence="11">
    <location>
        <begin position="944"/>
        <end position="960"/>
    </location>
</feature>
<dbReference type="GO" id="GO:0031491">
    <property type="term" value="F:nucleosome binding"/>
    <property type="evidence" value="ECO:0007669"/>
    <property type="project" value="TreeGrafter"/>
</dbReference>
<dbReference type="InterPro" id="IPR056595">
    <property type="entry name" value="Fact-SPT16_PH"/>
</dbReference>
<dbReference type="Gene3D" id="2.30.29.30">
    <property type="entry name" value="Pleckstrin-homology domain (PH domain)/Phosphotyrosine-binding domain (PTB)"/>
    <property type="match status" value="1"/>
</dbReference>
<keyword evidence="2 10" id="KW-0158">Chromosome</keyword>
<dbReference type="Pfam" id="PF08512">
    <property type="entry name" value="Rttp106-like_middle"/>
    <property type="match status" value="1"/>
</dbReference>
<evidence type="ECO:0000256" key="11">
    <source>
        <dbReference type="SAM" id="MobiDB-lite"/>
    </source>
</evidence>
<dbReference type="PANTHER" id="PTHR13980:SF15">
    <property type="entry name" value="FACT COMPLEX SUBUNIT SPT16"/>
    <property type="match status" value="1"/>
</dbReference>
<feature type="compositionally biased region" description="Acidic residues" evidence="11">
    <location>
        <begin position="927"/>
        <end position="936"/>
    </location>
</feature>
<keyword evidence="6" id="KW-0175">Coiled coil</keyword>
<comment type="subunit">
    <text evidence="10">Component of the FACT complex.</text>
</comment>
<comment type="similarity">
    <text evidence="1 10">Belongs to the peptidase M24 family. SPT16 subfamily.</text>
</comment>
<dbReference type="InterPro" id="IPR011993">
    <property type="entry name" value="PH-like_dom_sf"/>
</dbReference>
<dbReference type="Proteomes" id="UP001295684">
    <property type="component" value="Unassembled WGS sequence"/>
</dbReference>
<dbReference type="InterPro" id="IPR000994">
    <property type="entry name" value="Pept_M24"/>
</dbReference>
<keyword evidence="7 10" id="KW-0804">Transcription</keyword>
<proteinExistence type="inferred from homology"/>
<dbReference type="GO" id="GO:0006281">
    <property type="term" value="P:DNA repair"/>
    <property type="evidence" value="ECO:0007669"/>
    <property type="project" value="UniProtKB-UniRule"/>
</dbReference>
<gene>
    <name evidence="15" type="ORF">ECRASSUSDP1_LOCUS19592</name>
</gene>
<dbReference type="InterPro" id="IPR029148">
    <property type="entry name" value="FACT-SPT16_Nlobe"/>
</dbReference>
<comment type="function">
    <text evidence="10">Component of the FACT complex, a general chromatin factor that acts to reorganize nucleosomes. The FACT complex is involved in multiple processes that require DNA as a template such as mRNA elongation, DNA replication and DNA repair. During transcription elongation the FACT complex acts as a histone chaperone that both destabilizes and restores nucleosomal structure. It facilitates the passage of RNA polymerase II and transcription by promoting the dissociation of one histone H2A-H2B dimer from the nucleosome, then subsequently promotes the reestablishment of the nucleosome following the passage of RNA polymerase II.</text>
</comment>
<evidence type="ECO:0000256" key="2">
    <source>
        <dbReference type="ARBA" id="ARBA00022454"/>
    </source>
</evidence>
<evidence type="ECO:0000313" key="15">
    <source>
        <dbReference type="EMBL" id="CAI2378197.1"/>
    </source>
</evidence>
<dbReference type="Pfam" id="PF24824">
    <property type="entry name" value="PH_SPT16"/>
    <property type="match status" value="1"/>
</dbReference>
<dbReference type="Pfam" id="PF00557">
    <property type="entry name" value="Peptidase_M24"/>
    <property type="match status" value="1"/>
</dbReference>
<evidence type="ECO:0000256" key="5">
    <source>
        <dbReference type="ARBA" id="ARBA00023015"/>
    </source>
</evidence>
<comment type="caution">
    <text evidence="15">The sequence shown here is derived from an EMBL/GenBank/DDBJ whole genome shotgun (WGS) entry which is preliminary data.</text>
</comment>
<dbReference type="GO" id="GO:0006260">
    <property type="term" value="P:DNA replication"/>
    <property type="evidence" value="ECO:0007669"/>
    <property type="project" value="UniProtKB-KW"/>
</dbReference>
<keyword evidence="4 10" id="KW-0227">DNA damage</keyword>
<dbReference type="Gene3D" id="2.30.29.150">
    <property type="match status" value="1"/>
</dbReference>
<dbReference type="InterPro" id="IPR013953">
    <property type="entry name" value="FACT_SPT16_M"/>
</dbReference>
<dbReference type="AlphaFoldDB" id="A0AAD1XTE5"/>